<dbReference type="Pfam" id="PF00126">
    <property type="entry name" value="HTH_1"/>
    <property type="match status" value="1"/>
</dbReference>
<gene>
    <name evidence="6" type="ORF">IYQ_17049</name>
</gene>
<keyword evidence="4" id="KW-0804">Transcription</keyword>
<proteinExistence type="inferred from homology"/>
<keyword evidence="2" id="KW-0805">Transcription regulation</keyword>
<evidence type="ECO:0000313" key="6">
    <source>
        <dbReference type="EMBL" id="EHI51280.1"/>
    </source>
</evidence>
<evidence type="ECO:0000256" key="2">
    <source>
        <dbReference type="ARBA" id="ARBA00023015"/>
    </source>
</evidence>
<comment type="caution">
    <text evidence="6">The sequence shown here is derived from an EMBL/GenBank/DDBJ whole genome shotgun (WGS) entry which is preliminary data.</text>
</comment>
<evidence type="ECO:0000313" key="7">
    <source>
        <dbReference type="Proteomes" id="UP000006428"/>
    </source>
</evidence>
<sequence>MVTPNTLLGEGTTMTTPDFNLLLTLDALLDEGSVAGAARRLKLSPSAMSRALARLRDTTGDPLLVRAGRGLVPTPRALALRERVSQLVQEAEAVLRPQQEIDPAHLVRTFRLRSSDGFMESVGAALLARLAAEAPGVRLHFIAKPDKESHPLRSGELDFETGVIGTNTAPELRTQALFQDRFVAVVRPGHPLCEGPLTAVRYAAARHVLVSRRGQEHGPIDEALAALKLERAIATLVPGFATALALVRGSDLVATVPALHCASLHADLVTLPLPFPLPGITLALLWHPRLDADPAHRWLRTVIRETCARAPYQATQKER</sequence>
<evidence type="ECO:0000259" key="5">
    <source>
        <dbReference type="PROSITE" id="PS50931"/>
    </source>
</evidence>
<evidence type="ECO:0000256" key="3">
    <source>
        <dbReference type="ARBA" id="ARBA00023125"/>
    </source>
</evidence>
<protein>
    <submittedName>
        <fullName evidence="6">LysR family transcriptional regulator</fullName>
    </submittedName>
</protein>
<dbReference type="EMBL" id="AGVO01000061">
    <property type="protein sequence ID" value="EHI51280.1"/>
    <property type="molecule type" value="Genomic_DNA"/>
</dbReference>
<dbReference type="Pfam" id="PF03466">
    <property type="entry name" value="LysR_substrate"/>
    <property type="match status" value="1"/>
</dbReference>
<dbReference type="PANTHER" id="PTHR30118:SF15">
    <property type="entry name" value="TRANSCRIPTIONAL REGULATORY PROTEIN"/>
    <property type="match status" value="1"/>
</dbReference>
<dbReference type="Gene3D" id="3.40.190.10">
    <property type="entry name" value="Periplasmic binding protein-like II"/>
    <property type="match status" value="2"/>
</dbReference>
<evidence type="ECO:0000256" key="1">
    <source>
        <dbReference type="ARBA" id="ARBA00009437"/>
    </source>
</evidence>
<reference evidence="6 7" key="1">
    <citation type="journal article" date="2012" name="Front. Microbiol.">
        <title>Draft Genome Sequence of the Virulent Strain 01-B526 of the Fish Pathogen Aeromonas salmonicida.</title>
        <authorList>
            <person name="Charette S.J."/>
            <person name="Brochu F."/>
            <person name="Boyle B."/>
            <person name="Filion G."/>
            <person name="Tanaka K.H."/>
            <person name="Derome N."/>
        </authorList>
    </citation>
    <scope>NUCLEOTIDE SEQUENCE [LARGE SCALE GENOMIC DNA]</scope>
    <source>
        <strain evidence="6 7">01-B526</strain>
    </source>
</reference>
<dbReference type="InterPro" id="IPR000847">
    <property type="entry name" value="LysR_HTH_N"/>
</dbReference>
<keyword evidence="3" id="KW-0238">DNA-binding</keyword>
<name>A0ABP2MX11_AERSS</name>
<keyword evidence="7" id="KW-1185">Reference proteome</keyword>
<dbReference type="Gene3D" id="1.10.10.10">
    <property type="entry name" value="Winged helix-like DNA-binding domain superfamily/Winged helix DNA-binding domain"/>
    <property type="match status" value="1"/>
</dbReference>
<accession>A0ABP2MX11</accession>
<organism evidence="6 7">
    <name type="scientific">Aeromonas salmonicida subsp. salmonicida 01-B526</name>
    <dbReference type="NCBI Taxonomy" id="1076135"/>
    <lineage>
        <taxon>Bacteria</taxon>
        <taxon>Pseudomonadati</taxon>
        <taxon>Pseudomonadota</taxon>
        <taxon>Gammaproteobacteria</taxon>
        <taxon>Aeromonadales</taxon>
        <taxon>Aeromonadaceae</taxon>
        <taxon>Aeromonas</taxon>
    </lineage>
</organism>
<dbReference type="PROSITE" id="PS50931">
    <property type="entry name" value="HTH_LYSR"/>
    <property type="match status" value="1"/>
</dbReference>
<dbReference type="CDD" id="cd08460">
    <property type="entry name" value="PBP2_DntR_like_1"/>
    <property type="match status" value="1"/>
</dbReference>
<dbReference type="InterPro" id="IPR005119">
    <property type="entry name" value="LysR_subst-bd"/>
</dbReference>
<dbReference type="Proteomes" id="UP000006428">
    <property type="component" value="Unassembled WGS sequence"/>
</dbReference>
<dbReference type="SUPFAM" id="SSF46785">
    <property type="entry name" value="Winged helix' DNA-binding domain"/>
    <property type="match status" value="1"/>
</dbReference>
<evidence type="ECO:0000256" key="4">
    <source>
        <dbReference type="ARBA" id="ARBA00023163"/>
    </source>
</evidence>
<feature type="domain" description="HTH lysR-type" evidence="5">
    <location>
        <begin position="17"/>
        <end position="74"/>
    </location>
</feature>
<dbReference type="InterPro" id="IPR036390">
    <property type="entry name" value="WH_DNA-bd_sf"/>
</dbReference>
<dbReference type="InterPro" id="IPR050389">
    <property type="entry name" value="LysR-type_TF"/>
</dbReference>
<dbReference type="SUPFAM" id="SSF53850">
    <property type="entry name" value="Periplasmic binding protein-like II"/>
    <property type="match status" value="1"/>
</dbReference>
<dbReference type="InterPro" id="IPR036388">
    <property type="entry name" value="WH-like_DNA-bd_sf"/>
</dbReference>
<dbReference type="PANTHER" id="PTHR30118">
    <property type="entry name" value="HTH-TYPE TRANSCRIPTIONAL REGULATOR LEUO-RELATED"/>
    <property type="match status" value="1"/>
</dbReference>
<comment type="similarity">
    <text evidence="1">Belongs to the LysR transcriptional regulatory family.</text>
</comment>